<evidence type="ECO:0000313" key="2">
    <source>
        <dbReference type="Proteomes" id="UP001519460"/>
    </source>
</evidence>
<sequence>MASSLKGIQVLPLWRRHVPKYPVYWQGNPQLRLLMPHFWMKLVRPKNEIPNDQVRFIVHPQSDLTHTVLSPALQLTSTLAGADHFLLGKKTTSLSADHYRISGSLAHGRINSSTARDLARSRKKGFVPEVKIAQPLLA</sequence>
<organism evidence="1 2">
    <name type="scientific">Batillaria attramentaria</name>
    <dbReference type="NCBI Taxonomy" id="370345"/>
    <lineage>
        <taxon>Eukaryota</taxon>
        <taxon>Metazoa</taxon>
        <taxon>Spiralia</taxon>
        <taxon>Lophotrochozoa</taxon>
        <taxon>Mollusca</taxon>
        <taxon>Gastropoda</taxon>
        <taxon>Caenogastropoda</taxon>
        <taxon>Sorbeoconcha</taxon>
        <taxon>Cerithioidea</taxon>
        <taxon>Batillariidae</taxon>
        <taxon>Batillaria</taxon>
    </lineage>
</organism>
<name>A0ABD0J036_9CAEN</name>
<accession>A0ABD0J036</accession>
<dbReference type="Gene3D" id="3.30.70.330">
    <property type="match status" value="1"/>
</dbReference>
<dbReference type="InterPro" id="IPR012677">
    <property type="entry name" value="Nucleotide-bd_a/b_plait_sf"/>
</dbReference>
<dbReference type="Proteomes" id="UP001519460">
    <property type="component" value="Unassembled WGS sequence"/>
</dbReference>
<proteinExistence type="predicted"/>
<protein>
    <submittedName>
        <fullName evidence="1">Uncharacterized protein</fullName>
    </submittedName>
</protein>
<evidence type="ECO:0000313" key="1">
    <source>
        <dbReference type="EMBL" id="KAK7441965.1"/>
    </source>
</evidence>
<reference evidence="1 2" key="1">
    <citation type="journal article" date="2023" name="Sci. Data">
        <title>Genome assembly of the Korean intertidal mud-creeper Batillaria attramentaria.</title>
        <authorList>
            <person name="Patra A.K."/>
            <person name="Ho P.T."/>
            <person name="Jun S."/>
            <person name="Lee S.J."/>
            <person name="Kim Y."/>
            <person name="Won Y.J."/>
        </authorList>
    </citation>
    <scope>NUCLEOTIDE SEQUENCE [LARGE SCALE GENOMIC DNA]</scope>
    <source>
        <strain evidence="1">Wonlab-2016</strain>
    </source>
</reference>
<comment type="caution">
    <text evidence="1">The sequence shown here is derived from an EMBL/GenBank/DDBJ whole genome shotgun (WGS) entry which is preliminary data.</text>
</comment>
<gene>
    <name evidence="1" type="ORF">BaRGS_00040547</name>
</gene>
<keyword evidence="2" id="KW-1185">Reference proteome</keyword>
<dbReference type="EMBL" id="JACVVK020000842">
    <property type="protein sequence ID" value="KAK7441965.1"/>
    <property type="molecule type" value="Genomic_DNA"/>
</dbReference>
<dbReference type="AlphaFoldDB" id="A0ABD0J036"/>